<comment type="subcellular location">
    <subcellularLocation>
        <location evidence="6">Cell membrane</location>
        <topology evidence="6">Single-pass membrane protein</topology>
    </subcellularLocation>
</comment>
<comment type="similarity">
    <text evidence="6">Belongs to the RnfG family.</text>
</comment>
<dbReference type="EMBL" id="CP072943">
    <property type="protein sequence ID" value="QTX32256.1"/>
    <property type="molecule type" value="Genomic_DNA"/>
</dbReference>
<comment type="function">
    <text evidence="6">Part of a membrane-bound complex that couples electron transfer with translocation of ions across the membrane.</text>
</comment>
<dbReference type="EC" id="7.-.-.-" evidence="6"/>
<keyword evidence="6" id="KW-1133">Transmembrane helix</keyword>
<keyword evidence="6" id="KW-1278">Translocase</keyword>
<dbReference type="PANTHER" id="PTHR36118">
    <property type="entry name" value="ION-TRANSLOCATING OXIDOREDUCTASE COMPLEX SUBUNIT G"/>
    <property type="match status" value="1"/>
</dbReference>
<dbReference type="KEGG" id="aram:KAR29_13285"/>
<keyword evidence="2 6" id="KW-0597">Phosphoprotein</keyword>
<comment type="subunit">
    <text evidence="6">The complex is composed of six subunits: RnfA, RnfB, RnfC, RnfD, RnfE and RnfG.</text>
</comment>
<keyword evidence="9" id="KW-1185">Reference proteome</keyword>
<evidence type="ECO:0000259" key="7">
    <source>
        <dbReference type="SMART" id="SM00900"/>
    </source>
</evidence>
<dbReference type="GO" id="GO:0009055">
    <property type="term" value="F:electron transfer activity"/>
    <property type="evidence" value="ECO:0007669"/>
    <property type="project" value="InterPro"/>
</dbReference>
<dbReference type="RefSeq" id="WP_274373478.1">
    <property type="nucleotide sequence ID" value="NZ_CP072943.1"/>
</dbReference>
<protein>
    <recommendedName>
        <fullName evidence="6">Ion-translocating oxidoreductase complex subunit G</fullName>
        <ecNumber evidence="6">7.-.-.-</ecNumber>
    </recommendedName>
    <alternativeName>
        <fullName evidence="6">Rnf electron transport complex subunit G</fullName>
    </alternativeName>
</protein>
<dbReference type="Proteomes" id="UP000671879">
    <property type="component" value="Chromosome"/>
</dbReference>
<keyword evidence="6" id="KW-1003">Cell membrane</keyword>
<dbReference type="GO" id="GO:0005886">
    <property type="term" value="C:plasma membrane"/>
    <property type="evidence" value="ECO:0007669"/>
    <property type="project" value="UniProtKB-SubCell"/>
</dbReference>
<keyword evidence="6" id="KW-0472">Membrane</keyword>
<comment type="cofactor">
    <cofactor evidence="6">
        <name>FMN</name>
        <dbReference type="ChEBI" id="CHEBI:58210"/>
    </cofactor>
</comment>
<evidence type="ECO:0000313" key="9">
    <source>
        <dbReference type="Proteomes" id="UP000671879"/>
    </source>
</evidence>
<evidence type="ECO:0000256" key="4">
    <source>
        <dbReference type="ARBA" id="ARBA00022643"/>
    </source>
</evidence>
<feature type="domain" description="FMN-binding" evidence="7">
    <location>
        <begin position="89"/>
        <end position="176"/>
    </location>
</feature>
<keyword evidence="3 6" id="KW-0285">Flavoprotein</keyword>
<dbReference type="SMART" id="SM00900">
    <property type="entry name" value="FMN_bind"/>
    <property type="match status" value="1"/>
</dbReference>
<evidence type="ECO:0000256" key="3">
    <source>
        <dbReference type="ARBA" id="ARBA00022630"/>
    </source>
</evidence>
<dbReference type="PIRSF" id="PIRSF006091">
    <property type="entry name" value="E_trnsport_RnfG"/>
    <property type="match status" value="1"/>
</dbReference>
<dbReference type="NCBIfam" id="TIGR01947">
    <property type="entry name" value="rnfG"/>
    <property type="match status" value="1"/>
</dbReference>
<dbReference type="GO" id="GO:0022900">
    <property type="term" value="P:electron transport chain"/>
    <property type="evidence" value="ECO:0007669"/>
    <property type="project" value="UniProtKB-UniRule"/>
</dbReference>
<dbReference type="InterPro" id="IPR007329">
    <property type="entry name" value="FMN-bd"/>
</dbReference>
<sequence length="185" mass="19191">MGNALRPAWILFIVTALTGLLLGFVQNLTAEPIRLTRERERAEALRRALPAAESFRPVENGDFPGIVSVEEALAGGDSVGLCVTLDTAGYGGEIRLLVGIGSDGAVTGVEILSHSETPGLGAKAAGEAFRDPLKGMTGPVEVTKQQPRANEVEAISGATITTRAVADGLNRALDVFRQVKGGGVS</sequence>
<dbReference type="HAMAP" id="MF_00479">
    <property type="entry name" value="RsxG_RnfG"/>
    <property type="match status" value="1"/>
</dbReference>
<reference evidence="9" key="1">
    <citation type="submission" date="2021-04" db="EMBL/GenBank/DDBJ databases">
        <title>A novel Synergistetes isolate from a pyrite-forming mixed culture.</title>
        <authorList>
            <person name="Bunk B."/>
            <person name="Sproer C."/>
            <person name="Spring S."/>
            <person name="Pester M."/>
        </authorList>
    </citation>
    <scope>NUCLEOTIDE SEQUENCE [LARGE SCALE GENOMIC DNA]</scope>
    <source>
        <strain evidence="9">J.5.4.2-T.3.5.2</strain>
    </source>
</reference>
<feature type="modified residue" description="FMN phosphoryl threonine" evidence="6">
    <location>
        <position position="159"/>
    </location>
</feature>
<evidence type="ECO:0000256" key="6">
    <source>
        <dbReference type="HAMAP-Rule" id="MF_00479"/>
    </source>
</evidence>
<dbReference type="InterPro" id="IPR010209">
    <property type="entry name" value="Ion_transpt_RnfG/RsxG"/>
</dbReference>
<keyword evidence="1 6" id="KW-0813">Transport</keyword>
<accession>A0A9Q7AQK3</accession>
<dbReference type="GO" id="GO:0010181">
    <property type="term" value="F:FMN binding"/>
    <property type="evidence" value="ECO:0007669"/>
    <property type="project" value="InterPro"/>
</dbReference>
<proteinExistence type="inferred from homology"/>
<evidence type="ECO:0000256" key="2">
    <source>
        <dbReference type="ARBA" id="ARBA00022553"/>
    </source>
</evidence>
<evidence type="ECO:0000256" key="5">
    <source>
        <dbReference type="ARBA" id="ARBA00022982"/>
    </source>
</evidence>
<organism evidence="8 9">
    <name type="scientific">Aminithiophilus ramosus</name>
    <dbReference type="NCBI Taxonomy" id="3029084"/>
    <lineage>
        <taxon>Bacteria</taxon>
        <taxon>Thermotogati</taxon>
        <taxon>Synergistota</taxon>
        <taxon>Synergistia</taxon>
        <taxon>Synergistales</taxon>
        <taxon>Aminithiophilaceae</taxon>
        <taxon>Aminithiophilus</taxon>
    </lineage>
</organism>
<name>A0A9Q7AQK3_9BACT</name>
<keyword evidence="5 6" id="KW-0249">Electron transport</keyword>
<dbReference type="Pfam" id="PF04205">
    <property type="entry name" value="FMN_bind"/>
    <property type="match status" value="1"/>
</dbReference>
<keyword evidence="6" id="KW-0812">Transmembrane</keyword>
<dbReference type="PANTHER" id="PTHR36118:SF1">
    <property type="entry name" value="ION-TRANSLOCATING OXIDOREDUCTASE COMPLEX SUBUNIT G"/>
    <property type="match status" value="1"/>
</dbReference>
<keyword evidence="4 6" id="KW-0288">FMN</keyword>
<evidence type="ECO:0000256" key="1">
    <source>
        <dbReference type="ARBA" id="ARBA00022448"/>
    </source>
</evidence>
<dbReference type="AlphaFoldDB" id="A0A9Q7AQK3"/>
<gene>
    <name evidence="6" type="primary">rnfG</name>
    <name evidence="8" type="ORF">KAR29_13285</name>
</gene>
<evidence type="ECO:0000313" key="8">
    <source>
        <dbReference type="EMBL" id="QTX32256.1"/>
    </source>
</evidence>